<comment type="caution">
    <text evidence="1">The sequence shown here is derived from an EMBL/GenBank/DDBJ whole genome shotgun (WGS) entry which is preliminary data.</text>
</comment>
<accession>A0A8X6PKS0</accession>
<reference evidence="1" key="1">
    <citation type="submission" date="2020-08" db="EMBL/GenBank/DDBJ databases">
        <title>Multicomponent nature underlies the extraordinary mechanical properties of spider dragline silk.</title>
        <authorList>
            <person name="Kono N."/>
            <person name="Nakamura H."/>
            <person name="Mori M."/>
            <person name="Yoshida Y."/>
            <person name="Ohtoshi R."/>
            <person name="Malay A.D."/>
            <person name="Moran D.A.P."/>
            <person name="Tomita M."/>
            <person name="Numata K."/>
            <person name="Arakawa K."/>
        </authorList>
    </citation>
    <scope>NUCLEOTIDE SEQUENCE</scope>
</reference>
<evidence type="ECO:0000313" key="2">
    <source>
        <dbReference type="Proteomes" id="UP000887013"/>
    </source>
</evidence>
<proteinExistence type="predicted"/>
<feature type="non-terminal residue" evidence="1">
    <location>
        <position position="55"/>
    </location>
</feature>
<keyword evidence="2" id="KW-1185">Reference proteome</keyword>
<sequence length="55" mass="5992">NSHEAHGTRGMAIVMAVVTAITMDTMKFRPPREDVKPGSLEVKVRASVCPVDNQL</sequence>
<name>A0A8X6PKS0_NEPPI</name>
<dbReference type="AlphaFoldDB" id="A0A8X6PKS0"/>
<dbReference type="EMBL" id="BMAW01069495">
    <property type="protein sequence ID" value="GFT69228.1"/>
    <property type="molecule type" value="Genomic_DNA"/>
</dbReference>
<protein>
    <submittedName>
        <fullName evidence="1">Uncharacterized protein</fullName>
    </submittedName>
</protein>
<evidence type="ECO:0000313" key="1">
    <source>
        <dbReference type="EMBL" id="GFT69228.1"/>
    </source>
</evidence>
<gene>
    <name evidence="1" type="ORF">NPIL_259091</name>
</gene>
<dbReference type="Proteomes" id="UP000887013">
    <property type="component" value="Unassembled WGS sequence"/>
</dbReference>
<organism evidence="1 2">
    <name type="scientific">Nephila pilipes</name>
    <name type="common">Giant wood spider</name>
    <name type="synonym">Nephila maculata</name>
    <dbReference type="NCBI Taxonomy" id="299642"/>
    <lineage>
        <taxon>Eukaryota</taxon>
        <taxon>Metazoa</taxon>
        <taxon>Ecdysozoa</taxon>
        <taxon>Arthropoda</taxon>
        <taxon>Chelicerata</taxon>
        <taxon>Arachnida</taxon>
        <taxon>Araneae</taxon>
        <taxon>Araneomorphae</taxon>
        <taxon>Entelegynae</taxon>
        <taxon>Araneoidea</taxon>
        <taxon>Nephilidae</taxon>
        <taxon>Nephila</taxon>
    </lineage>
</organism>